<evidence type="ECO:0000313" key="10">
    <source>
        <dbReference type="Proteomes" id="UP000027135"/>
    </source>
</evidence>
<dbReference type="Pfam" id="PF08395">
    <property type="entry name" value="7tm_7"/>
    <property type="match status" value="1"/>
</dbReference>
<feature type="transmembrane region" description="Helical" evidence="8">
    <location>
        <begin position="175"/>
        <end position="197"/>
    </location>
</feature>
<dbReference type="GO" id="GO:0043025">
    <property type="term" value="C:neuronal cell body"/>
    <property type="evidence" value="ECO:0007669"/>
    <property type="project" value="TreeGrafter"/>
</dbReference>
<dbReference type="InParanoid" id="A0A067R668"/>
<dbReference type="eggNOG" id="ENOG502T2F5">
    <property type="taxonomic scope" value="Eukaryota"/>
</dbReference>
<feature type="transmembrane region" description="Helical" evidence="8">
    <location>
        <begin position="90"/>
        <end position="112"/>
    </location>
</feature>
<dbReference type="PANTHER" id="PTHR21143">
    <property type="entry name" value="INVERTEBRATE GUSTATORY RECEPTOR"/>
    <property type="match status" value="1"/>
</dbReference>
<dbReference type="InterPro" id="IPR013604">
    <property type="entry name" value="7TM_chemorcpt"/>
</dbReference>
<keyword evidence="6 8" id="KW-0675">Receptor</keyword>
<dbReference type="GO" id="GO:0007635">
    <property type="term" value="P:chemosensory behavior"/>
    <property type="evidence" value="ECO:0007669"/>
    <property type="project" value="TreeGrafter"/>
</dbReference>
<evidence type="ECO:0000256" key="6">
    <source>
        <dbReference type="ARBA" id="ARBA00023170"/>
    </source>
</evidence>
<dbReference type="GO" id="GO:0030424">
    <property type="term" value="C:axon"/>
    <property type="evidence" value="ECO:0007669"/>
    <property type="project" value="TreeGrafter"/>
</dbReference>
<evidence type="ECO:0000256" key="1">
    <source>
        <dbReference type="ARBA" id="ARBA00004651"/>
    </source>
</evidence>
<evidence type="ECO:0000256" key="8">
    <source>
        <dbReference type="RuleBase" id="RU363108"/>
    </source>
</evidence>
<sequence>MCSNKMRKRYSERSHVLQEMKNILCVSKLTGLFPISFNKDCLTADESVDITISANITGIVCSIAMCCLIVGGFLTALIQPYDAISDPGDFVIKILYIPAMFAMALSSIILNATINRQKLSKLITKLMWINEEILNHSGCGNENIVKRFSCLMSMALFVIFLFLCYTVSFWGKSAPLLYCVSANVAKFLGVVVVMQFCKFVNCIKFSLEEIVKIISEYVAEDYIGNHRMCDENNIKLTRIEVSRNLIAPQMNMNNSIEPLPGKISLPYFINLFPCKHTELRNIIFCRKIFSEVYDSVLLVNSIYGIPILLEYISDCSALISTIYLVIMNVHKYTENLNDANDEAIIISCVGGNIIMFSTILYVSLTCHLTTLECRKICNIIEKRLLVHPINKDLLQELQLFSNQMSNNRIKFTAFLFFVVDMKFFGTFMASALTYLIVLIQFN</sequence>
<feature type="transmembrane region" description="Helical" evidence="8">
    <location>
        <begin position="296"/>
        <end position="323"/>
    </location>
</feature>
<name>A0A067R668_ZOONE</name>
<feature type="transmembrane region" description="Helical" evidence="8">
    <location>
        <begin position="56"/>
        <end position="78"/>
    </location>
</feature>
<dbReference type="Proteomes" id="UP000027135">
    <property type="component" value="Unassembled WGS sequence"/>
</dbReference>
<evidence type="ECO:0000313" key="9">
    <source>
        <dbReference type="EMBL" id="KDR13680.1"/>
    </source>
</evidence>
<evidence type="ECO:0000256" key="4">
    <source>
        <dbReference type="ARBA" id="ARBA00022989"/>
    </source>
</evidence>
<evidence type="ECO:0000256" key="5">
    <source>
        <dbReference type="ARBA" id="ARBA00023136"/>
    </source>
</evidence>
<comment type="subcellular location">
    <subcellularLocation>
        <location evidence="1 8">Cell membrane</location>
        <topology evidence="1 8">Multi-pass membrane protein</topology>
    </subcellularLocation>
</comment>
<evidence type="ECO:0000256" key="7">
    <source>
        <dbReference type="ARBA" id="ARBA00023224"/>
    </source>
</evidence>
<feature type="transmembrane region" description="Helical" evidence="8">
    <location>
        <begin position="343"/>
        <end position="364"/>
    </location>
</feature>
<dbReference type="GO" id="GO:0030425">
    <property type="term" value="C:dendrite"/>
    <property type="evidence" value="ECO:0007669"/>
    <property type="project" value="TreeGrafter"/>
</dbReference>
<reference evidence="9 10" key="1">
    <citation type="journal article" date="2014" name="Nat. Commun.">
        <title>Molecular traces of alternative social organization in a termite genome.</title>
        <authorList>
            <person name="Terrapon N."/>
            <person name="Li C."/>
            <person name="Robertson H.M."/>
            <person name="Ji L."/>
            <person name="Meng X."/>
            <person name="Booth W."/>
            <person name="Chen Z."/>
            <person name="Childers C.P."/>
            <person name="Glastad K.M."/>
            <person name="Gokhale K."/>
            <person name="Gowin J."/>
            <person name="Gronenberg W."/>
            <person name="Hermansen R.A."/>
            <person name="Hu H."/>
            <person name="Hunt B.G."/>
            <person name="Huylmans A.K."/>
            <person name="Khalil S.M."/>
            <person name="Mitchell R.D."/>
            <person name="Munoz-Torres M.C."/>
            <person name="Mustard J.A."/>
            <person name="Pan H."/>
            <person name="Reese J.T."/>
            <person name="Scharf M.E."/>
            <person name="Sun F."/>
            <person name="Vogel H."/>
            <person name="Xiao J."/>
            <person name="Yang W."/>
            <person name="Yang Z."/>
            <person name="Yang Z."/>
            <person name="Zhou J."/>
            <person name="Zhu J."/>
            <person name="Brent C.S."/>
            <person name="Elsik C.G."/>
            <person name="Goodisman M.A."/>
            <person name="Liberles D.A."/>
            <person name="Roe R.M."/>
            <person name="Vargo E.L."/>
            <person name="Vilcinskas A."/>
            <person name="Wang J."/>
            <person name="Bornberg-Bauer E."/>
            <person name="Korb J."/>
            <person name="Zhang G."/>
            <person name="Liebig J."/>
        </authorList>
    </citation>
    <scope>NUCLEOTIDE SEQUENCE [LARGE SCALE GENOMIC DNA]</scope>
    <source>
        <tissue evidence="9">Whole organism</tissue>
    </source>
</reference>
<proteinExistence type="inferred from homology"/>
<protein>
    <recommendedName>
        <fullName evidence="8">Gustatory receptor</fullName>
    </recommendedName>
</protein>
<keyword evidence="4 8" id="KW-1133">Transmembrane helix</keyword>
<gene>
    <name evidence="9" type="ORF">L798_12326</name>
</gene>
<dbReference type="AlphaFoldDB" id="A0A067R668"/>
<keyword evidence="2 8" id="KW-1003">Cell membrane</keyword>
<accession>A0A067R668</accession>
<organism evidence="9 10">
    <name type="scientific">Zootermopsis nevadensis</name>
    <name type="common">Dampwood termite</name>
    <dbReference type="NCBI Taxonomy" id="136037"/>
    <lineage>
        <taxon>Eukaryota</taxon>
        <taxon>Metazoa</taxon>
        <taxon>Ecdysozoa</taxon>
        <taxon>Arthropoda</taxon>
        <taxon>Hexapoda</taxon>
        <taxon>Insecta</taxon>
        <taxon>Pterygota</taxon>
        <taxon>Neoptera</taxon>
        <taxon>Polyneoptera</taxon>
        <taxon>Dictyoptera</taxon>
        <taxon>Blattodea</taxon>
        <taxon>Blattoidea</taxon>
        <taxon>Termitoidae</taxon>
        <taxon>Termopsidae</taxon>
        <taxon>Zootermopsis</taxon>
    </lineage>
</organism>
<feature type="transmembrane region" description="Helical" evidence="8">
    <location>
        <begin position="150"/>
        <end position="169"/>
    </location>
</feature>
<dbReference type="GO" id="GO:0007165">
    <property type="term" value="P:signal transduction"/>
    <property type="evidence" value="ECO:0007669"/>
    <property type="project" value="UniProtKB-KW"/>
</dbReference>
<keyword evidence="3 8" id="KW-0812">Transmembrane</keyword>
<dbReference type="PANTHER" id="PTHR21143:SF104">
    <property type="entry name" value="GUSTATORY RECEPTOR 8A-RELATED"/>
    <property type="match status" value="1"/>
</dbReference>
<dbReference type="GO" id="GO:0008049">
    <property type="term" value="P:male courtship behavior"/>
    <property type="evidence" value="ECO:0007669"/>
    <property type="project" value="TreeGrafter"/>
</dbReference>
<keyword evidence="10" id="KW-1185">Reference proteome</keyword>
<evidence type="ECO:0000256" key="3">
    <source>
        <dbReference type="ARBA" id="ARBA00022692"/>
    </source>
</evidence>
<dbReference type="GO" id="GO:0050909">
    <property type="term" value="P:sensory perception of taste"/>
    <property type="evidence" value="ECO:0007669"/>
    <property type="project" value="InterPro"/>
</dbReference>
<dbReference type="EMBL" id="KK852927">
    <property type="protein sequence ID" value="KDR13680.1"/>
    <property type="molecule type" value="Genomic_DNA"/>
</dbReference>
<keyword evidence="5 8" id="KW-0472">Membrane</keyword>
<dbReference type="GO" id="GO:0005886">
    <property type="term" value="C:plasma membrane"/>
    <property type="evidence" value="ECO:0007669"/>
    <property type="project" value="UniProtKB-SubCell"/>
</dbReference>
<keyword evidence="7 8" id="KW-0807">Transducer</keyword>
<comment type="function">
    <text evidence="8">Gustatory receptor which mediates acceptance or avoidance behavior, depending on its substrates.</text>
</comment>
<comment type="similarity">
    <text evidence="8">Belongs to the insect chemoreceptor superfamily. Gustatory receptor (GR) family.</text>
</comment>
<evidence type="ECO:0000256" key="2">
    <source>
        <dbReference type="ARBA" id="ARBA00022475"/>
    </source>
</evidence>
<feature type="transmembrane region" description="Helical" evidence="8">
    <location>
        <begin position="413"/>
        <end position="439"/>
    </location>
</feature>